<feature type="non-terminal residue" evidence="2">
    <location>
        <position position="1"/>
    </location>
</feature>
<dbReference type="Proteomes" id="UP000250918">
    <property type="component" value="Unassembled WGS sequence"/>
</dbReference>
<evidence type="ECO:0000313" key="3">
    <source>
        <dbReference type="Proteomes" id="UP000250918"/>
    </source>
</evidence>
<dbReference type="PANTHER" id="PTHR46182:SF2">
    <property type="entry name" value="FI19480P1"/>
    <property type="match status" value="1"/>
</dbReference>
<reference evidence="2 3" key="1">
    <citation type="journal article" date="2018" name="ISME J.">
        <title>A methanotrophic archaeon couples anaerobic oxidation of methane to Fe(III) reduction.</title>
        <authorList>
            <person name="Cai C."/>
            <person name="Leu A.O."/>
            <person name="Xie G.J."/>
            <person name="Guo J."/>
            <person name="Feng Y."/>
            <person name="Zhao J.X."/>
            <person name="Tyson G.W."/>
            <person name="Yuan Z."/>
            <person name="Hu S."/>
        </authorList>
    </citation>
    <scope>NUCLEOTIDE SEQUENCE [LARGE SCALE GENOMIC DNA]</scope>
    <source>
        <strain evidence="2">FeB_12</strain>
    </source>
</reference>
<dbReference type="GO" id="GO:0007156">
    <property type="term" value="P:homophilic cell adhesion via plasma membrane adhesion molecules"/>
    <property type="evidence" value="ECO:0007669"/>
    <property type="project" value="InterPro"/>
</dbReference>
<dbReference type="SMART" id="SM00112">
    <property type="entry name" value="CA"/>
    <property type="match status" value="5"/>
</dbReference>
<dbReference type="InterPro" id="IPR013783">
    <property type="entry name" value="Ig-like_fold"/>
</dbReference>
<dbReference type="Gene3D" id="2.60.40.10">
    <property type="entry name" value="Immunoglobulins"/>
    <property type="match status" value="20"/>
</dbReference>
<dbReference type="Pfam" id="PF17963">
    <property type="entry name" value="Big_9"/>
    <property type="match status" value="5"/>
</dbReference>
<feature type="domain" description="Cadherin" evidence="1">
    <location>
        <begin position="1252"/>
        <end position="1364"/>
    </location>
</feature>
<gene>
    <name evidence="2" type="ORF">C3F09_10930</name>
</gene>
<dbReference type="NCBIfam" id="NF012211">
    <property type="entry name" value="tand_rpt_95"/>
    <property type="match status" value="4"/>
</dbReference>
<protein>
    <recommendedName>
        <fullName evidence="1">Cadherin domain-containing protein</fullName>
    </recommendedName>
</protein>
<dbReference type="SMART" id="SM00736">
    <property type="entry name" value="CADG"/>
    <property type="match status" value="8"/>
</dbReference>
<dbReference type="GO" id="GO:0005509">
    <property type="term" value="F:calcium ion binding"/>
    <property type="evidence" value="ECO:0007669"/>
    <property type="project" value="InterPro"/>
</dbReference>
<dbReference type="InterPro" id="IPR035986">
    <property type="entry name" value="PKD_dom_sf"/>
</dbReference>
<accession>A0A855X0Y6</accession>
<organism evidence="2 3">
    <name type="scientific">candidate division GN15 bacterium</name>
    <dbReference type="NCBI Taxonomy" id="2072418"/>
    <lineage>
        <taxon>Bacteria</taxon>
        <taxon>candidate division GN15</taxon>
    </lineage>
</organism>
<dbReference type="SUPFAM" id="SSF49313">
    <property type="entry name" value="Cadherin-like"/>
    <property type="match status" value="18"/>
</dbReference>
<evidence type="ECO:0000259" key="1">
    <source>
        <dbReference type="PROSITE" id="PS50268"/>
    </source>
</evidence>
<dbReference type="InterPro" id="IPR002126">
    <property type="entry name" value="Cadherin-like_dom"/>
</dbReference>
<dbReference type="GO" id="GO:0016020">
    <property type="term" value="C:membrane"/>
    <property type="evidence" value="ECO:0007669"/>
    <property type="project" value="InterPro"/>
</dbReference>
<dbReference type="SUPFAM" id="SSF49299">
    <property type="entry name" value="PKD domain"/>
    <property type="match status" value="1"/>
</dbReference>
<dbReference type="Pfam" id="PF22352">
    <property type="entry name" value="K319L-like_PKD"/>
    <property type="match status" value="1"/>
</dbReference>
<dbReference type="PANTHER" id="PTHR46182">
    <property type="entry name" value="FI19480P1"/>
    <property type="match status" value="1"/>
</dbReference>
<dbReference type="InterPro" id="IPR015919">
    <property type="entry name" value="Cadherin-like_sf"/>
</dbReference>
<evidence type="ECO:0000313" key="2">
    <source>
        <dbReference type="EMBL" id="PWB68849.1"/>
    </source>
</evidence>
<dbReference type="InterPro" id="IPR006644">
    <property type="entry name" value="Cadg"/>
</dbReference>
<proteinExistence type="predicted"/>
<sequence>TGTFNFTPDFTQAGTFNVTFYASDGSIIDSEQVVITVNNVNQAPVLAAIGPRSVNEGATLNFGVSATDPDGTTPILTTTTPLPANATFTDNGNGTGTFNFTPDFTQAGTFNVTFYASDGSIIDSEQVVITVGNVNRQPVMTAIGPQTVSEGQLLTVPVSASDPDGTIPTLLTSLPLPANASFTDNLNGTGMFTFNPSFTQSGVYSVTFIATDGALRDSQIVSITVSQVNLPPVLAAIGNRSTTEGINLNFGVSASDADGTVPALTVSTLPYGATFTDNANGTGTFNWTPTFNRAGSYNVTFYARDDSAAVDSEVVTITVLESGNHPPVLATIGSKATTEGITLSFQISAIDPDSTVPSFSTSTLPAGATFVDNGDGTGNFAWTPGFTQAGAYSVTFRTSDGALIDTELVSINVFESGNQPPVLATIGNRSTTEGINLTFSVSATDPDGTTPVLSASPLPAGASFTNNGNGTGTFNWTPGFTQAGSYNVTFRATDGVATDSEAIVITVNEAGNQAPVLAAIGNRSTTEGSNLSFTISASDPDGTTPSFTTSTLPTGATFVDNGNGTGSFSWTPGFTQAGSYPVTFRASDGALVDTELITITVNDAGNQPPVLATIGARSVTEGVNLTFSISATDPDGTTPSFTTSTLPTGASFVDNLNGTGTFNWTPGFTQSGSYPVTFRATDGGLLDTEIVTITVIDAGNQPPVLATIGNRSTTEGINLSFTISATDADGTIPSFMTSTLPSGASLTNNFDGTALFSWTPGFTQAGTYPVTFRATDGVAVDTELITITVNEAGNQPPVLAAIGNRSTTEGINLSFTISATDPDGTTPTFTTSTLPTGATFVNNGNGTGTFSWTPGFTQSGSYPVTFRATDGTLLDTEIVTITVIDAGNQPPVLAAIGAKSTTEGILLTFGISASDPDGTIPSFSTGTLPTGATFVDNGNGTGTFNWTPSFTQSGGYSVVFRASDGALADSEIVSINVLEAGNRAPVISPVGPQSITEGLLLTVNITSSDPDGTIPVLWTSTLPSGAVFTDAGDGTGSFTWTPTYLQSGVYNVSFFATDGILRDTEAVVITVIDAGNQPPVLTSIGPRSTTEGVTLTVNVSATDAEGHIPVLSTGSLPSGASFVDHANGTGTFTWTPVFNQAGLYSVTFRATDDSLAVDSEVVAITVVDGGNQIPILAAIGNRTTLENVNLSFGVSAVDPDSTIPALTTSALPAGASFVDNGNGSGSFSWTPSFVQSGTYPVTFYASDGVAVDSERITITVTEAGNQAPVLAAIGPRSTTEAVRLTFTISATDPDGTIPSFSTSTLPTGASLLDNLNGTATFDWTPTYIQSGSYNIVFRATDGALTDTEIVAITVVDAGNQPPVLANIGPRSVFENRILNIAVSASDPDATVPVLSTSALPSGAVFVDNHDGTGALTWTPSFTQAASYVVTFRASDGTLVDSETVVITVLNADAPPVLAPIGSRSVAEASNLNFNVSATDIDGTTPVLTTSTLPAGATFVDNLNGTGTFNWTPTLAQAGVYNVTFYATDDSAAVDSEAVQITVGNVNQPPVLAAIGAQTVAENINLSFGVSATDGDGTTPTLTTSTLPTGATFVDNGNGTGSFSWTPTYSQSGSYNVTFYASDGVDIDSERVAITVTQVNLPPVLATIGAQSIAENALLSFSVSASDPDATFPALTSSTLPFGASFTDNGNGTGSFNWTPGFDQSGLYSVTFYASDGQYIDSEVVAITVSNSNRAPIANAGTDQIEVPVNSTVLLDGTLSSDPDAQPITYAWTQVSGTAVTITNGTTATPSFVPPLPGSYRFQLIVSDGSLFSTPDTVLVSAINAAPPQAIANLSIAILADNIVLNWSAISLDTANLPTQIGGYIVYRDTLAYFTPSSSDSIGAVSSAVTTFTDNNSFGANVVGDTLHQYFYAVVSYDIYGNRSAVSNRVGEYDYAIITTASTSFNLICIPFENTGITDAVQLINAIGISNVRTVNNYQPTSQSFESRFAAGFGVNFAVLPGRVYQVNAARPTTFSVAGNVPAPGAITYPMVTTVTTDYSFLSIPFERELSFSVAQDVLNNVPGGFNTINNYVAASQSYQSRFAAGFGVNFPVKAGRPYQANNARNDVFPH</sequence>
<dbReference type="GO" id="GO:0031410">
    <property type="term" value="C:cytoplasmic vesicle"/>
    <property type="evidence" value="ECO:0007669"/>
    <property type="project" value="TreeGrafter"/>
</dbReference>
<dbReference type="EMBL" id="PQAP01000188">
    <property type="protein sequence ID" value="PWB68849.1"/>
    <property type="molecule type" value="Genomic_DNA"/>
</dbReference>
<dbReference type="InterPro" id="IPR022409">
    <property type="entry name" value="PKD/Chitinase_dom"/>
</dbReference>
<dbReference type="PROSITE" id="PS50268">
    <property type="entry name" value="CADHERIN_2"/>
    <property type="match status" value="2"/>
</dbReference>
<dbReference type="SMART" id="SM00089">
    <property type="entry name" value="PKD"/>
    <property type="match status" value="12"/>
</dbReference>
<feature type="domain" description="Cadherin" evidence="1">
    <location>
        <begin position="578"/>
        <end position="705"/>
    </location>
</feature>
<comment type="caution">
    <text evidence="2">The sequence shown here is derived from an EMBL/GenBank/DDBJ whole genome shotgun (WGS) entry which is preliminary data.</text>
</comment>
<name>A0A855X0Y6_9BACT</name>
<dbReference type="InterPro" id="IPR029865">
    <property type="entry name" value="KIAA0319-like"/>
</dbReference>
<dbReference type="Pfam" id="PF05345">
    <property type="entry name" value="He_PIG"/>
    <property type="match status" value="12"/>
</dbReference>